<dbReference type="AlphaFoldDB" id="A0A1D8N3U1"/>
<sequence length="164" mass="18262">MSLAPGGFRAKHGSDKTTLSTDGVQQQQKVTTSHHKKLPTLISRGIVAFFHSLCSIYDSSSCTCSLGPLRYNQSIYCTTSQTHKMHCSVFPVSTTDRLQVQYVQCSTSRCTCTSSQLLFFLPTDSFLLLPCSNPLLSYDLCYMDLVLPMGGLFFRGIYHLLLQL</sequence>
<name>A0A1D8N3U1_YARLL</name>
<dbReference type="RefSeq" id="XP_068137743.1">
    <property type="nucleotide sequence ID" value="XM_068281642.1"/>
</dbReference>
<evidence type="ECO:0000256" key="1">
    <source>
        <dbReference type="SAM" id="MobiDB-lite"/>
    </source>
</evidence>
<dbReference type="GeneID" id="94582302"/>
<evidence type="ECO:0000313" key="2">
    <source>
        <dbReference type="EMBL" id="AOW00289.1"/>
    </source>
</evidence>
<evidence type="ECO:0000313" key="3">
    <source>
        <dbReference type="Proteomes" id="UP000182444"/>
    </source>
</evidence>
<gene>
    <name evidence="2" type="ORF">YALI1_A05592g</name>
</gene>
<organism evidence="2 3">
    <name type="scientific">Yarrowia lipolytica</name>
    <name type="common">Candida lipolytica</name>
    <dbReference type="NCBI Taxonomy" id="4952"/>
    <lineage>
        <taxon>Eukaryota</taxon>
        <taxon>Fungi</taxon>
        <taxon>Dikarya</taxon>
        <taxon>Ascomycota</taxon>
        <taxon>Saccharomycotina</taxon>
        <taxon>Dipodascomycetes</taxon>
        <taxon>Dipodascales</taxon>
        <taxon>Dipodascales incertae sedis</taxon>
        <taxon>Yarrowia</taxon>
    </lineage>
</organism>
<accession>A0A1D8N3U1</accession>
<protein>
    <submittedName>
        <fullName evidence="2">Uncharacterized protein</fullName>
    </submittedName>
</protein>
<reference evidence="2 3" key="1">
    <citation type="journal article" date="2016" name="PLoS ONE">
        <title>Sequence Assembly of Yarrowia lipolytica Strain W29/CLIB89 Shows Transposable Element Diversity.</title>
        <authorList>
            <person name="Magnan C."/>
            <person name="Yu J."/>
            <person name="Chang I."/>
            <person name="Jahn E."/>
            <person name="Kanomata Y."/>
            <person name="Wu J."/>
            <person name="Zeller M."/>
            <person name="Oakes M."/>
            <person name="Baldi P."/>
            <person name="Sandmeyer S."/>
        </authorList>
    </citation>
    <scope>NUCLEOTIDE SEQUENCE [LARGE SCALE GENOMIC DNA]</scope>
    <source>
        <strain evidence="3">CLIB89(W29)</strain>
    </source>
</reference>
<dbReference type="EMBL" id="CP017553">
    <property type="protein sequence ID" value="AOW00289.1"/>
    <property type="molecule type" value="Genomic_DNA"/>
</dbReference>
<feature type="region of interest" description="Disordered" evidence="1">
    <location>
        <begin position="1"/>
        <end position="32"/>
    </location>
</feature>
<dbReference type="Proteomes" id="UP000182444">
    <property type="component" value="Chromosome 1A"/>
</dbReference>
<feature type="compositionally biased region" description="Polar residues" evidence="1">
    <location>
        <begin position="16"/>
        <end position="31"/>
    </location>
</feature>
<proteinExistence type="predicted"/>
<dbReference type="VEuPathDB" id="FungiDB:YALI1_A05592g"/>